<dbReference type="Pfam" id="PF03747">
    <property type="entry name" value="ADP_ribosyl_GH"/>
    <property type="match status" value="1"/>
</dbReference>
<keyword evidence="1" id="KW-0479">Metal-binding</keyword>
<evidence type="ECO:0000256" key="1">
    <source>
        <dbReference type="PIRSR" id="PIRSR605502-1"/>
    </source>
</evidence>
<comment type="cofactor">
    <cofactor evidence="1">
        <name>Mg(2+)</name>
        <dbReference type="ChEBI" id="CHEBI:18420"/>
    </cofactor>
    <text evidence="1">Binds 2 magnesium ions per subunit.</text>
</comment>
<keyword evidence="1" id="KW-0460">Magnesium</keyword>
<dbReference type="Proteomes" id="UP000007076">
    <property type="component" value="Chromosome"/>
</dbReference>
<dbReference type="PATRIC" id="fig|452652.3.peg.7011"/>
<dbReference type="GO" id="GO:0046872">
    <property type="term" value="F:metal ion binding"/>
    <property type="evidence" value="ECO:0007669"/>
    <property type="project" value="UniProtKB-KW"/>
</dbReference>
<feature type="binding site" evidence="1">
    <location>
        <position position="284"/>
    </location>
    <ligand>
        <name>Mg(2+)</name>
        <dbReference type="ChEBI" id="CHEBI:18420"/>
        <label>1</label>
    </ligand>
</feature>
<dbReference type="Gene3D" id="1.10.4080.10">
    <property type="entry name" value="ADP-ribosylation/Crystallin J1"/>
    <property type="match status" value="1"/>
</dbReference>
<dbReference type="RefSeq" id="WP_014140032.1">
    <property type="nucleotide sequence ID" value="NC_016109.1"/>
</dbReference>
<proteinExistence type="predicted"/>
<sequence length="355" mass="36267">MAESGNAAGDEDADATGEAAVRVEEARARGLVLGAALGDAAGVLRGRWPERGTLRVGVATQLGAFTIEGFIRAMVRWNHRGICHPPSVVRFAYWRWGVLQGIVPGPASGRLDGWLYEVPELGERRGSAPATVAMLLAGASDGPATPSRGAHALTRSLGLAVARALGRGDGYAQVVRGIAELTHGAPDAQEAALRGTELLAHCLTGADPLPHLPAALADLPVPPEALGLLLAGPANGPDPTALARLAPDATAVSALLGGLYVFTRFRRPGEIGSALRFAATAAPDAPSVAATAGAFLGAAHGVDALPAGKLARLELAWALDVLARDLLREVSGPSPGGGAYTEGTDPYWTLRYPGG</sequence>
<dbReference type="AlphaFoldDB" id="E4NKD3"/>
<dbReference type="InterPro" id="IPR036705">
    <property type="entry name" value="Ribosyl_crysJ1_sf"/>
</dbReference>
<dbReference type="SUPFAM" id="SSF101478">
    <property type="entry name" value="ADP-ribosylglycohydrolase"/>
    <property type="match status" value="1"/>
</dbReference>
<dbReference type="InterPro" id="IPR005502">
    <property type="entry name" value="Ribosyl_crysJ1"/>
</dbReference>
<protein>
    <recommendedName>
        <fullName evidence="4">Hydrolase</fullName>
    </recommendedName>
</protein>
<dbReference type="STRING" id="452652.KSE_69830"/>
<dbReference type="KEGG" id="ksk:KSE_69830"/>
<keyword evidence="3" id="KW-1185">Reference proteome</keyword>
<feature type="binding site" evidence="1">
    <location>
        <position position="287"/>
    </location>
    <ligand>
        <name>Mg(2+)</name>
        <dbReference type="ChEBI" id="CHEBI:18420"/>
        <label>1</label>
    </ligand>
</feature>
<accession>E4NKD3</accession>
<organism evidence="2 3">
    <name type="scientific">Kitasatospora setae (strain ATCC 33774 / DSM 43861 / JCM 3304 / KCC A-0304 / NBRC 14216 / KM-6054)</name>
    <name type="common">Streptomyces setae</name>
    <dbReference type="NCBI Taxonomy" id="452652"/>
    <lineage>
        <taxon>Bacteria</taxon>
        <taxon>Bacillati</taxon>
        <taxon>Actinomycetota</taxon>
        <taxon>Actinomycetes</taxon>
        <taxon>Kitasatosporales</taxon>
        <taxon>Streptomycetaceae</taxon>
        <taxon>Kitasatospora</taxon>
    </lineage>
</organism>
<dbReference type="HOGENOM" id="CLU_024566_7_1_11"/>
<evidence type="ECO:0000313" key="3">
    <source>
        <dbReference type="Proteomes" id="UP000007076"/>
    </source>
</evidence>
<dbReference type="eggNOG" id="COG1397">
    <property type="taxonomic scope" value="Bacteria"/>
</dbReference>
<reference evidence="2 3" key="1">
    <citation type="journal article" date="2010" name="DNA Res.">
        <title>Genome sequence of Kitasatospora setae NBRC 14216T: an evolutionary snapshot of the family Streptomycetaceae.</title>
        <authorList>
            <person name="Ichikawa N."/>
            <person name="Oguchi A."/>
            <person name="Ikeda H."/>
            <person name="Ishikawa J."/>
            <person name="Kitani S."/>
            <person name="Watanabe Y."/>
            <person name="Nakamura S."/>
            <person name="Katano Y."/>
            <person name="Kishi E."/>
            <person name="Sasagawa M."/>
            <person name="Ankai A."/>
            <person name="Fukui S."/>
            <person name="Hashimoto Y."/>
            <person name="Kamata S."/>
            <person name="Otoguro M."/>
            <person name="Tanikawa S."/>
            <person name="Nihira T."/>
            <person name="Horinouchi S."/>
            <person name="Ohnishi Y."/>
            <person name="Hayakawa M."/>
            <person name="Kuzuyama T."/>
            <person name="Arisawa A."/>
            <person name="Nomoto F."/>
            <person name="Miura H."/>
            <person name="Takahashi Y."/>
            <person name="Fujita N."/>
        </authorList>
    </citation>
    <scope>NUCLEOTIDE SEQUENCE [LARGE SCALE GENOMIC DNA]</scope>
    <source>
        <strain evidence="3">ATCC 33774 / DSM 43861 / JCM 3304 / KCC A-0304 / NBRC 14216 / KM-6054</strain>
    </source>
</reference>
<gene>
    <name evidence="2" type="ordered locus">KSE_69830</name>
</gene>
<evidence type="ECO:0000313" key="2">
    <source>
        <dbReference type="EMBL" id="BAJ32741.1"/>
    </source>
</evidence>
<name>E4NKD3_KITSK</name>
<dbReference type="EMBL" id="AP010968">
    <property type="protein sequence ID" value="BAJ32741.1"/>
    <property type="molecule type" value="Genomic_DNA"/>
</dbReference>
<evidence type="ECO:0008006" key="4">
    <source>
        <dbReference type="Google" id="ProtNLM"/>
    </source>
</evidence>